<evidence type="ECO:0000259" key="1">
    <source>
        <dbReference type="Pfam" id="PF13280"/>
    </source>
</evidence>
<dbReference type="EMBL" id="JAEUWV010000001">
    <property type="protein sequence ID" value="MCO6393722.1"/>
    <property type="molecule type" value="Genomic_DNA"/>
</dbReference>
<dbReference type="PANTHER" id="PTHR34580">
    <property type="match status" value="1"/>
</dbReference>
<evidence type="ECO:0000313" key="3">
    <source>
        <dbReference type="Proteomes" id="UP001205920"/>
    </source>
</evidence>
<dbReference type="Proteomes" id="UP001205920">
    <property type="component" value="Unassembled WGS sequence"/>
</dbReference>
<evidence type="ECO:0000313" key="2">
    <source>
        <dbReference type="EMBL" id="MCO6393722.1"/>
    </source>
</evidence>
<accession>A0AAW5HTK7</accession>
<dbReference type="PROSITE" id="PS52050">
    <property type="entry name" value="WYL"/>
    <property type="match status" value="1"/>
</dbReference>
<gene>
    <name evidence="2" type="ORF">JMN37_01805</name>
</gene>
<dbReference type="AlphaFoldDB" id="A0AAW5HTK7"/>
<comment type="caution">
    <text evidence="2">The sequence shown here is derived from an EMBL/GenBank/DDBJ whole genome shotgun (WGS) entry which is preliminary data.</text>
</comment>
<keyword evidence="3" id="KW-1185">Reference proteome</keyword>
<dbReference type="PANTHER" id="PTHR34580:SF3">
    <property type="entry name" value="PROTEIN PAFB"/>
    <property type="match status" value="1"/>
</dbReference>
<sequence>MTRSDVMTSRQLNLAFALLGSPRPRTQQWIAKHVDGYADRTPEALEKLIKRDVDDLRRVGVPAETRAGEAWIEHDKYELEPLNLTVEEATALGLVVDLSQAGRLGAFARSGWTKIAASGVTRMFDSPTIAFVDNDIINLDPDVLKAALACARTKTRMTFDFQPAPGTSLQRRTLDPWSVVPLNNKTYLVGWDCDRGQERVFRLMKVSNIRKSKNQTSFHDATKDPRDVLQNVLRGPLADAVVEISAGVGEELSLQGERSEGSAAGLDRIAVSGVERDWLVRTLASLAPHVRSITPPDIHEEVSALLRKQLRGQERVEA</sequence>
<dbReference type="RefSeq" id="WP_070477132.1">
    <property type="nucleotide sequence ID" value="NZ_JAEUWV010000001.1"/>
</dbReference>
<name>A0AAW5HTK7_9CORY</name>
<organism evidence="2 3">
    <name type="scientific">Corynebacterium lipophilum</name>
    <dbReference type="NCBI Taxonomy" id="2804918"/>
    <lineage>
        <taxon>Bacteria</taxon>
        <taxon>Bacillati</taxon>
        <taxon>Actinomycetota</taxon>
        <taxon>Actinomycetes</taxon>
        <taxon>Mycobacteriales</taxon>
        <taxon>Corynebacteriaceae</taxon>
        <taxon>Corynebacterium</taxon>
    </lineage>
</organism>
<protein>
    <submittedName>
        <fullName evidence="2">WYL domain-containing protein</fullName>
    </submittedName>
</protein>
<dbReference type="Pfam" id="PF13280">
    <property type="entry name" value="WYL"/>
    <property type="match status" value="1"/>
</dbReference>
<dbReference type="InterPro" id="IPR051534">
    <property type="entry name" value="CBASS_pafABC_assoc_protein"/>
</dbReference>
<reference evidence="2 3" key="1">
    <citation type="submission" date="2021-01" db="EMBL/GenBank/DDBJ databases">
        <title>Identification and Characterization of Corynebacterium sp.</title>
        <authorList>
            <person name="Luo Q."/>
            <person name="Qu P."/>
            <person name="Chen Q."/>
        </authorList>
    </citation>
    <scope>NUCLEOTIDE SEQUENCE [LARGE SCALE GENOMIC DNA]</scope>
    <source>
        <strain evidence="2 3">MC-18</strain>
    </source>
</reference>
<proteinExistence type="predicted"/>
<dbReference type="InterPro" id="IPR026881">
    <property type="entry name" value="WYL_dom"/>
</dbReference>
<feature type="domain" description="WYL" evidence="1">
    <location>
        <begin position="143"/>
        <end position="210"/>
    </location>
</feature>